<dbReference type="Pfam" id="PF07693">
    <property type="entry name" value="KAP_NTPase"/>
    <property type="match status" value="1"/>
</dbReference>
<dbReference type="STRING" id="1194083.BN12_10078"/>
<comment type="caution">
    <text evidence="2">The sequence shown here is derived from an EMBL/GenBank/DDBJ whole genome shotgun (WGS) entry which is preliminary data.</text>
</comment>
<dbReference type="InterPro" id="IPR011646">
    <property type="entry name" value="KAP_P-loop"/>
</dbReference>
<evidence type="ECO:0000313" key="3">
    <source>
        <dbReference type="Proteomes" id="UP000035721"/>
    </source>
</evidence>
<dbReference type="PANTHER" id="PTHR22674">
    <property type="entry name" value="NTPASE, KAP FAMILY P-LOOP DOMAIN-CONTAINING 1"/>
    <property type="match status" value="1"/>
</dbReference>
<feature type="domain" description="KAP NTPase" evidence="1">
    <location>
        <begin position="31"/>
        <end position="400"/>
    </location>
</feature>
<dbReference type="EMBL" id="CAJB01000001">
    <property type="protein sequence ID" value="CCH75931.1"/>
    <property type="molecule type" value="Genomic_DNA"/>
</dbReference>
<evidence type="ECO:0000259" key="1">
    <source>
        <dbReference type="Pfam" id="PF07693"/>
    </source>
</evidence>
<dbReference type="InterPro" id="IPR052754">
    <property type="entry name" value="NTPase_KAP_P-loop"/>
</dbReference>
<dbReference type="SUPFAM" id="SSF52540">
    <property type="entry name" value="P-loop containing nucleoside triphosphate hydrolases"/>
    <property type="match status" value="1"/>
</dbReference>
<dbReference type="InterPro" id="IPR027417">
    <property type="entry name" value="P-loop_NTPase"/>
</dbReference>
<protein>
    <submittedName>
        <fullName evidence="2">ATPase</fullName>
    </submittedName>
</protein>
<dbReference type="PANTHER" id="PTHR22674:SF6">
    <property type="entry name" value="NTPASE KAP FAMILY P-LOOP DOMAIN-CONTAINING PROTEIN 1"/>
    <property type="match status" value="1"/>
</dbReference>
<evidence type="ECO:0000313" key="2">
    <source>
        <dbReference type="EMBL" id="CCH75931.1"/>
    </source>
</evidence>
<keyword evidence="3" id="KW-1185">Reference proteome</keyword>
<dbReference type="Proteomes" id="UP000035721">
    <property type="component" value="Unassembled WGS sequence"/>
</dbReference>
<accession>A0A077LSU5</accession>
<name>A0A077LSU5_9MICO</name>
<proteinExistence type="predicted"/>
<organism evidence="2 3">
    <name type="scientific">Nostocoides japonicum T1-X7</name>
    <dbReference type="NCBI Taxonomy" id="1194083"/>
    <lineage>
        <taxon>Bacteria</taxon>
        <taxon>Bacillati</taxon>
        <taxon>Actinomycetota</taxon>
        <taxon>Actinomycetes</taxon>
        <taxon>Micrococcales</taxon>
        <taxon>Intrasporangiaceae</taxon>
        <taxon>Nostocoides</taxon>
    </lineage>
</organism>
<dbReference type="Gene3D" id="3.40.50.300">
    <property type="entry name" value="P-loop containing nucleotide triphosphate hydrolases"/>
    <property type="match status" value="1"/>
</dbReference>
<dbReference type="AlphaFoldDB" id="A0A077LSU5"/>
<gene>
    <name evidence="2" type="ORF">BN12_10078</name>
</gene>
<sequence length="637" mass="69477">MSRLSEQRTRIEVHEAVWSDSETDRDLLNFQGVADTVAEFILQAHGAPISVGVSGAWGVGKSTMIQLTRAALDEKRPADDPTEFVFVEFNAWLYQGYDDARAALLDVIAAKLEAAAEERKSGTDKVKDFMRRVRWLRLAKLAALPAAALALGIPPMGLGGEIADVVRDVRDGTADGEQIEGVGGALAAAGAGLLKPALATSPPKEIQALRDSFEEALEAIGVTLVVLIDDLDRCLPETAISTLEAIRLLLFLQNTAFVIAADDEMIKRAVKKHFGGLDDDELVTNYFDKLIQVPIKVPALGIQEVRAYMMMLFIDNSTDLDTARKDVLRTAIAAGLRKSWTGVRVDYAFVTQVDDLLPAALLTRLETAQRLAPLMTGATHIVGNPRLIKRFLNALSIRMSIARAQGVDVDEAVLAKLLLFERVVEPTVFVELATKVNEEAEGRPVFLGLWEAAVNSGAEPELPKGWDTEFVRDWLGLEPQLASIDLRGALYVGREQAPLVTGSDKLSAAAAELLTALTEHPRESVRLKDRLADLPATEQGFVLDRMFAIARPVQSWGTPEILEACLTMASIDAAWGQKLARFLIERPHSQISASLVPKIAGHEWSSMVFDTWKDSEDIKAPVKRAIAERSSIGNIAK</sequence>
<reference evidence="2 3" key="1">
    <citation type="journal article" date="2013" name="ISME J.">
        <title>A metabolic model for members of the genus Tetrasphaera involved in enhanced biological phosphorus removal.</title>
        <authorList>
            <person name="Kristiansen R."/>
            <person name="Nguyen H.T.T."/>
            <person name="Saunders A.M."/>
            <person name="Nielsen J.L."/>
            <person name="Wimmer R."/>
            <person name="Le V.Q."/>
            <person name="McIlroy S.J."/>
            <person name="Petrovski S."/>
            <person name="Seviour R.J."/>
            <person name="Calteau A."/>
            <person name="Nielsen K.L."/>
            <person name="Nielsen P.H."/>
        </authorList>
    </citation>
    <scope>NUCLEOTIDE SEQUENCE [LARGE SCALE GENOMIC DNA]</scope>
    <source>
        <strain evidence="2 3">T1-X7</strain>
    </source>
</reference>